<feature type="domain" description="Cytochrome oxidase subunit II copper A binding" evidence="16">
    <location>
        <begin position="118"/>
        <end position="230"/>
    </location>
</feature>
<dbReference type="Pfam" id="PF00116">
    <property type="entry name" value="COX2"/>
    <property type="match status" value="1"/>
</dbReference>
<reference evidence="19" key="1">
    <citation type="submission" date="2015-03" db="EMBL/GenBank/DDBJ databases">
        <authorList>
            <person name="Urmite Genomes"/>
        </authorList>
    </citation>
    <scope>NUCLEOTIDE SEQUENCE [LARGE SCALE GENOMIC DNA]</scope>
    <source>
        <strain evidence="19">Arc-Hr</strain>
    </source>
</reference>
<evidence type="ECO:0000259" key="17">
    <source>
        <dbReference type="PROSITE" id="PS50999"/>
    </source>
</evidence>
<evidence type="ECO:0000256" key="12">
    <source>
        <dbReference type="ARBA" id="ARBA00023136"/>
    </source>
</evidence>
<organism evidence="18 19">
    <name type="scientific">Haloferax massiliensis</name>
    <dbReference type="NCBI Taxonomy" id="1476858"/>
    <lineage>
        <taxon>Archaea</taxon>
        <taxon>Methanobacteriati</taxon>
        <taxon>Methanobacteriota</taxon>
        <taxon>Stenosarchaea group</taxon>
        <taxon>Halobacteria</taxon>
        <taxon>Halobacteriales</taxon>
        <taxon>Haloferacaceae</taxon>
        <taxon>Haloferax</taxon>
    </lineage>
</organism>
<dbReference type="GO" id="GO:0005507">
    <property type="term" value="F:copper ion binding"/>
    <property type="evidence" value="ECO:0007669"/>
    <property type="project" value="InterPro"/>
</dbReference>
<name>A0A0D6JUA4_9EURY</name>
<feature type="transmembrane region" description="Helical" evidence="15">
    <location>
        <begin position="82"/>
        <end position="101"/>
    </location>
</feature>
<dbReference type="PRINTS" id="PR01166">
    <property type="entry name" value="CYCOXIDASEII"/>
</dbReference>
<dbReference type="GO" id="GO:0016020">
    <property type="term" value="C:membrane"/>
    <property type="evidence" value="ECO:0007669"/>
    <property type="project" value="UniProtKB-SubCell"/>
</dbReference>
<keyword evidence="9" id="KW-0249">Electron transport</keyword>
<keyword evidence="7" id="KW-0479">Metal-binding</keyword>
<keyword evidence="4" id="KW-0813">Transport</keyword>
<dbReference type="GO" id="GO:0016491">
    <property type="term" value="F:oxidoreductase activity"/>
    <property type="evidence" value="ECO:0007669"/>
    <property type="project" value="InterPro"/>
</dbReference>
<dbReference type="Pfam" id="PF02790">
    <property type="entry name" value="COX2_TM"/>
    <property type="match status" value="1"/>
</dbReference>
<dbReference type="PROSITE" id="PS00078">
    <property type="entry name" value="COX2"/>
    <property type="match status" value="1"/>
</dbReference>
<keyword evidence="5" id="KW-0679">Respiratory chain</keyword>
<dbReference type="InterPro" id="IPR001505">
    <property type="entry name" value="Copper_CuA"/>
</dbReference>
<dbReference type="SUPFAM" id="SSF49503">
    <property type="entry name" value="Cupredoxins"/>
    <property type="match status" value="1"/>
</dbReference>
<dbReference type="PANTHER" id="PTHR22888:SF9">
    <property type="entry name" value="CYTOCHROME C OXIDASE SUBUNIT 2"/>
    <property type="match status" value="1"/>
</dbReference>
<evidence type="ECO:0000256" key="5">
    <source>
        <dbReference type="ARBA" id="ARBA00022660"/>
    </source>
</evidence>
<dbReference type="NCBIfam" id="TIGR02866">
    <property type="entry name" value="CoxB"/>
    <property type="match status" value="1"/>
</dbReference>
<evidence type="ECO:0000256" key="9">
    <source>
        <dbReference type="ARBA" id="ARBA00022982"/>
    </source>
</evidence>
<feature type="transmembrane region" description="Helical" evidence="15">
    <location>
        <begin position="42"/>
        <end position="61"/>
    </location>
</feature>
<dbReference type="EC" id="7.1.1.9" evidence="3"/>
<dbReference type="SUPFAM" id="SSF81464">
    <property type="entry name" value="Cytochrome c oxidase subunit II-like, transmembrane region"/>
    <property type="match status" value="1"/>
</dbReference>
<evidence type="ECO:0000256" key="6">
    <source>
        <dbReference type="ARBA" id="ARBA00022692"/>
    </source>
</evidence>
<dbReference type="InterPro" id="IPR008972">
    <property type="entry name" value="Cupredoxin"/>
</dbReference>
<evidence type="ECO:0000256" key="7">
    <source>
        <dbReference type="ARBA" id="ARBA00022723"/>
    </source>
</evidence>
<dbReference type="PROSITE" id="PS50999">
    <property type="entry name" value="COX2_TM"/>
    <property type="match status" value="1"/>
</dbReference>
<evidence type="ECO:0000256" key="3">
    <source>
        <dbReference type="ARBA" id="ARBA00012949"/>
    </source>
</evidence>
<keyword evidence="6 15" id="KW-0812">Transmembrane</keyword>
<proteinExistence type="inferred from homology"/>
<keyword evidence="19" id="KW-1185">Reference proteome</keyword>
<accession>A0A0D6JUA4</accession>
<gene>
    <name evidence="18" type="primary">ctaC_3</name>
    <name evidence="18" type="ORF">BN996_02726</name>
</gene>
<keyword evidence="8" id="KW-1278">Translocase</keyword>
<dbReference type="InterPro" id="IPR011759">
    <property type="entry name" value="Cyt_c_oxidase_su2_TM_dom"/>
</dbReference>
<evidence type="ECO:0000256" key="1">
    <source>
        <dbReference type="ARBA" id="ARBA00004141"/>
    </source>
</evidence>
<evidence type="ECO:0000256" key="11">
    <source>
        <dbReference type="ARBA" id="ARBA00023008"/>
    </source>
</evidence>
<dbReference type="InterPro" id="IPR002429">
    <property type="entry name" value="CcO_II-like_C"/>
</dbReference>
<keyword evidence="12 15" id="KW-0472">Membrane</keyword>
<keyword evidence="10 15" id="KW-1133">Transmembrane helix</keyword>
<comment type="subcellular location">
    <subcellularLocation>
        <location evidence="1">Membrane</location>
        <topology evidence="1">Multi-pass membrane protein</topology>
    </subcellularLocation>
</comment>
<evidence type="ECO:0000313" key="19">
    <source>
        <dbReference type="Proteomes" id="UP000198902"/>
    </source>
</evidence>
<evidence type="ECO:0000259" key="16">
    <source>
        <dbReference type="PROSITE" id="PS50857"/>
    </source>
</evidence>
<dbReference type="Gene3D" id="1.10.287.90">
    <property type="match status" value="1"/>
</dbReference>
<evidence type="ECO:0000256" key="14">
    <source>
        <dbReference type="SAM" id="MobiDB-lite"/>
    </source>
</evidence>
<sequence>MSRLRSLVKLALVAVALGLVATPVAAQSLNRAAIDELNTQLLYVALPLTLFVELVLFYAIYRFRDNDDPKPTTDDPALEITWTVATAVILVFVGISGYYVLTNPYLTPAVAAESGDDAADMEVEVVAYQWGWEFRYPEENITTQNRLVVPQDRDVRLVMESEDVIHSIYVPDLGVKQDIFPGQEQVARTRATETGEYDLYCAELCGTGHSRMNGQVVVMTQSEYDAWVDAKTSPNGSATAVSATNNSTNNSTATAS</sequence>
<comment type="similarity">
    <text evidence="2">Belongs to the cytochrome c oxidase subunit 2 family.</text>
</comment>
<evidence type="ECO:0000256" key="15">
    <source>
        <dbReference type="SAM" id="Phobius"/>
    </source>
</evidence>
<evidence type="ECO:0000256" key="4">
    <source>
        <dbReference type="ARBA" id="ARBA00022448"/>
    </source>
</evidence>
<evidence type="ECO:0000256" key="10">
    <source>
        <dbReference type="ARBA" id="ARBA00022989"/>
    </source>
</evidence>
<feature type="compositionally biased region" description="Low complexity" evidence="14">
    <location>
        <begin position="235"/>
        <end position="256"/>
    </location>
</feature>
<feature type="domain" description="Cytochrome oxidase subunit II transmembrane region profile" evidence="17">
    <location>
        <begin position="13"/>
        <end position="108"/>
    </location>
</feature>
<dbReference type="AlphaFoldDB" id="A0A0D6JUA4"/>
<keyword evidence="11" id="KW-0186">Copper</keyword>
<dbReference type="OrthoDB" id="3372at2157"/>
<dbReference type="RefSeq" id="WP_089779723.1">
    <property type="nucleotide sequence ID" value="NZ_CABLRR010000002.1"/>
</dbReference>
<dbReference type="InterPro" id="IPR045187">
    <property type="entry name" value="CcO_II"/>
</dbReference>
<dbReference type="InterPro" id="IPR036257">
    <property type="entry name" value="Cyt_c_oxidase_su2_TM_sf"/>
</dbReference>
<dbReference type="PANTHER" id="PTHR22888">
    <property type="entry name" value="CYTOCHROME C OXIDASE, SUBUNIT II"/>
    <property type="match status" value="1"/>
</dbReference>
<evidence type="ECO:0000256" key="8">
    <source>
        <dbReference type="ARBA" id="ARBA00022967"/>
    </source>
</evidence>
<dbReference type="Gene3D" id="2.60.40.420">
    <property type="entry name" value="Cupredoxins - blue copper proteins"/>
    <property type="match status" value="1"/>
</dbReference>
<dbReference type="Proteomes" id="UP000198902">
    <property type="component" value="Unassembled WGS sequence"/>
</dbReference>
<dbReference type="GO" id="GO:0042773">
    <property type="term" value="P:ATP synthesis coupled electron transport"/>
    <property type="evidence" value="ECO:0007669"/>
    <property type="project" value="TreeGrafter"/>
</dbReference>
<dbReference type="PROSITE" id="PS50857">
    <property type="entry name" value="COX2_CUA"/>
    <property type="match status" value="1"/>
</dbReference>
<evidence type="ECO:0000256" key="2">
    <source>
        <dbReference type="ARBA" id="ARBA00007866"/>
    </source>
</evidence>
<dbReference type="GO" id="GO:0004129">
    <property type="term" value="F:cytochrome-c oxidase activity"/>
    <property type="evidence" value="ECO:0007669"/>
    <property type="project" value="UniProtKB-EC"/>
</dbReference>
<evidence type="ECO:0000256" key="13">
    <source>
        <dbReference type="ARBA" id="ARBA00031389"/>
    </source>
</evidence>
<evidence type="ECO:0000313" key="18">
    <source>
        <dbReference type="EMBL" id="CQR51384.1"/>
    </source>
</evidence>
<dbReference type="EMBL" id="CSTE01000002">
    <property type="protein sequence ID" value="CQR51384.1"/>
    <property type="molecule type" value="Genomic_DNA"/>
</dbReference>
<protein>
    <recommendedName>
        <fullName evidence="3">cytochrome-c oxidase</fullName>
        <ecNumber evidence="3">7.1.1.9</ecNumber>
    </recommendedName>
    <alternativeName>
        <fullName evidence="13">Cytochrome c oxidase polypeptide II</fullName>
    </alternativeName>
</protein>
<feature type="region of interest" description="Disordered" evidence="14">
    <location>
        <begin position="233"/>
        <end position="256"/>
    </location>
</feature>
<dbReference type="InterPro" id="IPR014222">
    <property type="entry name" value="Cyt_c_oxidase_su2"/>
</dbReference>